<feature type="compositionally biased region" description="Low complexity" evidence="1">
    <location>
        <begin position="1388"/>
        <end position="1401"/>
    </location>
</feature>
<dbReference type="Pfam" id="PF25547">
    <property type="entry name" value="WXG100_2"/>
    <property type="match status" value="1"/>
</dbReference>
<keyword evidence="5" id="KW-1185">Reference proteome</keyword>
<dbReference type="Pfam" id="PF15644">
    <property type="entry name" value="Gln_amidase"/>
    <property type="match status" value="1"/>
</dbReference>
<feature type="compositionally biased region" description="Low complexity" evidence="1">
    <location>
        <begin position="1527"/>
        <end position="1539"/>
    </location>
</feature>
<evidence type="ECO:0000313" key="5">
    <source>
        <dbReference type="Proteomes" id="UP000215563"/>
    </source>
</evidence>
<dbReference type="RefSeq" id="WP_039793873.1">
    <property type="nucleotide sequence ID" value="NZ_KB913032.1"/>
</dbReference>
<evidence type="ECO:0000259" key="2">
    <source>
        <dbReference type="Pfam" id="PF15644"/>
    </source>
</evidence>
<dbReference type="OrthoDB" id="3638344at2"/>
<protein>
    <submittedName>
        <fullName evidence="4">Uncharacterized protein</fullName>
    </submittedName>
</protein>
<feature type="compositionally biased region" description="Basic and acidic residues" evidence="1">
    <location>
        <begin position="1475"/>
        <end position="1484"/>
    </location>
</feature>
<dbReference type="InterPro" id="IPR028908">
    <property type="entry name" value="Tox-PL_dom"/>
</dbReference>
<feature type="region of interest" description="Disordered" evidence="1">
    <location>
        <begin position="1292"/>
        <end position="1545"/>
    </location>
</feature>
<feature type="region of interest" description="Disordered" evidence="1">
    <location>
        <begin position="2279"/>
        <end position="2302"/>
    </location>
</feature>
<organism evidence="4 5">
    <name type="scientific">Amycolatopsis alba DSM 44262</name>
    <dbReference type="NCBI Taxonomy" id="1125972"/>
    <lineage>
        <taxon>Bacteria</taxon>
        <taxon>Bacillati</taxon>
        <taxon>Actinomycetota</taxon>
        <taxon>Actinomycetes</taxon>
        <taxon>Pseudonocardiales</taxon>
        <taxon>Pseudonocardiaceae</taxon>
        <taxon>Amycolatopsis</taxon>
    </lineage>
</organism>
<feature type="region of interest" description="Disordered" evidence="1">
    <location>
        <begin position="593"/>
        <end position="622"/>
    </location>
</feature>
<feature type="region of interest" description="Disordered" evidence="1">
    <location>
        <begin position="3129"/>
        <end position="3149"/>
    </location>
</feature>
<proteinExistence type="predicted"/>
<feature type="region of interest" description="Disordered" evidence="1">
    <location>
        <begin position="2006"/>
        <end position="2051"/>
    </location>
</feature>
<dbReference type="EMBL" id="NMQU01000101">
    <property type="protein sequence ID" value="OXM45631.1"/>
    <property type="molecule type" value="Genomic_DNA"/>
</dbReference>
<feature type="domain" description="Tox-PL" evidence="2">
    <location>
        <begin position="3228"/>
        <end position="3332"/>
    </location>
</feature>
<gene>
    <name evidence="4" type="ORF">CFP75_30340</name>
</gene>
<dbReference type="InterPro" id="IPR057746">
    <property type="entry name" value="CpnT-like_N"/>
</dbReference>
<evidence type="ECO:0000259" key="3">
    <source>
        <dbReference type="Pfam" id="PF25547"/>
    </source>
</evidence>
<evidence type="ECO:0000313" key="4">
    <source>
        <dbReference type="EMBL" id="OXM45631.1"/>
    </source>
</evidence>
<feature type="region of interest" description="Disordered" evidence="1">
    <location>
        <begin position="1128"/>
        <end position="1148"/>
    </location>
</feature>
<feature type="compositionally biased region" description="Pro residues" evidence="1">
    <location>
        <begin position="382"/>
        <end position="401"/>
    </location>
</feature>
<feature type="compositionally biased region" description="Pro residues" evidence="1">
    <location>
        <begin position="1511"/>
        <end position="1526"/>
    </location>
</feature>
<feature type="compositionally biased region" description="Basic and acidic residues" evidence="1">
    <location>
        <begin position="963"/>
        <end position="974"/>
    </location>
</feature>
<accession>A0A229RGQ0</accession>
<feature type="compositionally biased region" description="Low complexity" evidence="1">
    <location>
        <begin position="1418"/>
        <end position="1429"/>
    </location>
</feature>
<feature type="compositionally biased region" description="Basic and acidic residues" evidence="1">
    <location>
        <begin position="3139"/>
        <end position="3149"/>
    </location>
</feature>
<feature type="region of interest" description="Disordered" evidence="1">
    <location>
        <begin position="892"/>
        <end position="997"/>
    </location>
</feature>
<comment type="caution">
    <text evidence="4">The sequence shown here is derived from an EMBL/GenBank/DDBJ whole genome shotgun (WGS) entry which is preliminary data.</text>
</comment>
<feature type="compositionally biased region" description="Basic and acidic residues" evidence="1">
    <location>
        <begin position="593"/>
        <end position="605"/>
    </location>
</feature>
<dbReference type="PANTHER" id="PTHR24216">
    <property type="entry name" value="PAXILLIN-RELATED"/>
    <property type="match status" value="1"/>
</dbReference>
<feature type="region of interest" description="Disordered" evidence="1">
    <location>
        <begin position="725"/>
        <end position="766"/>
    </location>
</feature>
<feature type="compositionally biased region" description="Pro residues" evidence="1">
    <location>
        <begin position="1352"/>
        <end position="1379"/>
    </location>
</feature>
<dbReference type="Proteomes" id="UP000215563">
    <property type="component" value="Unassembled WGS sequence"/>
</dbReference>
<sequence>MEDKGPPSGDFWDLILSEGDEPANVYYPRDSAVHAHEKAEAFKSAANHVRQAVARTNDVVTKLHSTAWRDRGGASMRDLVQNNNTEISQIATGLDSIGGSYESYANLLVDVKNSIHDTYDLNHVIYLALGCNLPGIRGFYRRQLAEGVAGDIAEMIHGTAENMLNPVEDVPEQHGGFFDGLWDSAVVQVKALAGLAGFGKGGWSFYNGIQAWGNLGILVGGAALYGLDPNLGKFVDDKMFSGVLGDTLVEFGKNFIAYDQWTAKDWQHALGYSTGNVLGVLGSRGIGAGIMRGARVLGKGAKAADLTGWPKGIHKVGDVVRQANLTGLAKYGLGKTPHVVDGPRPVRHGDGLTTDVPRGKETTPRPDDPGQAGARPGGDPGGTPPPGPKQPPGPPGGPPAEPHSRGPSGPENHPSAERPPSPQEREGHPRSEAPAGGKSPETDAPPRDVRDSRSPSPASPGQGEIQRSPGGSVPEHAPERVTPAADAAKSEALSNSSRGADGASPSVHGKAEGTPAPMTREVPGQADVGPGARGAETPPHQVIQRGDTPPPGRPSAVDRPVKGEPWAEAAKQRQALKDMRDQLDAMAREVRAAENVRAGEAEKPAGRTAEPAPSREISPAERGRWEQAWARLDEIRPRLDELRDRLGGLPGEASASLKLLDELLTGGLPDAANKAGWNALGDRMREGPGSTAPRGHPEPARQRFDTMWRDLDGMKAELDGLLEKAPAQGARAKEVIGPRESAAVERTPAPAPSHGLSGQELAKAERMMKADVEAALNRTGEPVPPRAVSAAERARWEEVSARFDELRPRLDELRDRQGGLPNEASEAVRLLEKMMFGGEGKAAGWRSLDEWVRGETRPTGAHGAESAAKRLDGLWSKLDGVKAELDGLLEKAPAAGTHAERAPVPREGAAPERAAGAGPAHRAVDAPNRPAPEPAAKPGGGGPPVLTRPADPFGIVDAVNRAQELERKAAEQSIKDQMAAASDSPPRTPGAGERARWESARATLDEMKSRFGEVRGEGAQLPKGASDALRLLDEWSNGGLSDAAREAGSRSLSDWIRNETKPAEAGSLRKRFDDLWPNLDGLKAELDGLREKAPAPESVPRLRAAGAEPGLRRAVGDGVVPSKARELQDVPKPERSLSGLPSHKGELNVSPKDKLDLLDSRLRDFRAGRFDPAAEPFLRASIDQLGTWLGQRAAEQLDVGPPTRAVYDEIVGSRNRLVGMAAEFRGEPAAPHVEPAAAKPGTLSARIREALGALDELKAGTLKFLHENRDRFGTDLPAPWSPEALSALIDEDLARPPAPRPVPSETVITRPGGMNEPAHHTGPDRGARPVPGWTRPPEVGRPAAPDVGHPVRPVPGDPELPVPGVPAHPGPGFPEPPSTNPVRPDPVTDPADPADPAIPGAPEEPDRPPVRAPEKQPDVVPAEPEVPVRPLTPFGPDRPGPEEPVRPMEIPPLPAFVGDRPGGPPAPVRPLTPGGRERPEREIPTEIPIELDNPEVPPELTAPDPDVSHRPPAPAPDPRWPFPAPPRASADPEPPAAVDEAAETRLDKAALGLEPGQDLTPEESAAVAARDVQSPELPALRRALDEFLRLLEKAFPEDHPKIVADLSDDKYPMEERVLLAGKYLDLLSPKRPGSHPPDELPSQVEAAASEALARLDRELADGSLTSEEVRLRKEAWAGFTRQAAGIRDAIAAAERTRDVRPLLDELRAFSESLRAYAREHADSAWAEVIAFDLLDPHRMRFLQPSVTADGRFDVATQAIVLHWLEKIFGGPGAQFAHRMMDAVVPWDAESIAKHPKHLEILKTLEEAGDLQRYGVAFPELGVGLIRPRMGMGEFLTTFLHEFTVHLLQEPKPVLPHGDVDAAWLAALIHASHEFQGRSGELLAVEALRAAAETSVVPRELRGEVVPRGLRIPLSDWNATWMKRVVDLEFGGLPEARRAALFEQLRAIGFDHASDIEQIRRAVTDPGHPPILTPAGQRFKAGPAAFAAEYPRPGNPPRPYLGQVDLPWPDPMIDGHGSPFGRQPRHPQRQAPHPQRRDVPAPKPPVPSGLPAELGPLWEALGAEERSTLADLTAEVGPKAGLPMLKTFTTLLARKNGFDEEAGAALAQWLARVAPPTGLPAEWALVWHALPAAAQQAFATLIAAVGGAAAAAELADRVSGLTTHRGGILDQIVELQGHPERFDTLGRQLTESVVPLSAGVPTAVWAVLNDTERNALAGIGRADGLNALGTLAALTAVVARLAKPPATAELPALLASFPPVARGELTRLLANFLGEGAGGALPTRPAEPGTPGPVPIKAGKPVTGKTDPAAVERALWQALAEAARAAGMTIEGQYPRSAMVVDSEGRRFSVILDVAELADVAGQWSVPRRFAGKDMLGTVRVTASSRMPLDAALRVVVHGLVAGYESLKGDRAADPAARFLSVEGNLDAKPDPTPADRGYLAQVAVLGRALDGARWNLPRRFRLRKQIREVLTELGLDPALADSGYRQAALEKEPVRWVVTRNLPPKVTGGYPVTRTHVVTGLITGFLPSGTAAVVFTAAGSPASGIAWGVYGLVNAVYGGFLAREWEIKKDEQVAEGRKYDAKAREIDAAAAPAARARSLLAILGWAPGEGPDAPAAEPVDESAMGPKPDLAQSLRKHGARFSVPPLASLVAGTAAAVPFEIWAADGIGLPSWLSLGVYAVGAAVWLPFAERARTRLQKGAELEEIDKRARGLDKAEADVYAAMGQRLGVERPPGPGEVLGPHDHHLPVPELSVAANLPDFVQYVSEILRRGLRPTAAGTIDNTALLSQHLTLFQGLAAYGAGKSLLMLPIAIWQLNRLDQLELGYTVDRRAFDERDIRRLMRPEVYAERMALLERVEKMVGPARPGLLRRLREALPFFGRPRPEPVRPVLPGEPPVETRPGFTPRVEFVKAYTRLSVGSAGVTVGFVELFGVSPSLALAALAVGFTGPLVGWRKAWHRGHELELGDKDIAETNQGKAADRAAAQTATSAFVDSQVILSAAAVAAELGRASRSAVPSSTTAPTFTAIRIKAHEYPYGDWASAYQEALRELRRSLDAEAARLEPGKLRRDWGDYRTLGERRLAIKELVALAERAAAYLEAGKGSLVWEANADLSNAVDKYLWLNSPEWPKELDPAPNAPRHPGEDPEAKAAEEAAVRHLRYRGGWQGSSDRYVDPLIGSTELHSLPAIHAGVPSAGRYGIARYIREHHPELPRTNPGYHEPDAYRDGYRTNCTRDVVYYVRRQRGEDVTAPPLRPADSVVLGNLAYISDRLGGIWDESHGASYDSVIAAMMDRPSGAMAVLAMEYIAANGATRRHVALVANDDGRIVFLDPQDGWLLSLPEHPVELSLLPFTDVDLPPVGVPKGVQPPRGDLHLPEPELRPRSRVVVVSPEGDARYRSFLELGREQGYNGKDDEVRLGPSEVDAVLKREAAAEVAERGAEAILRESVLLPPPGSIELTDAQWAAVRAVRESIDGFPDSLPSEPVSPLRQEDRELLNELACWLAEAAGGTAGHGDTASVAFDKISWVYQALDVLRERLASDPMEIVGLEDRFFRPCHDGYRDLRLILRTPNGQLVELQLRLKAIEEVADTARELDDAVAELVGRAEEEGRPLSRDEEALEVAIQRRQAELFDEATKRGLPSPPPSEPESFGDAAEAAMAAAEPVGCVEFGDGRQSANTTYHLTYEEHPRTIYKPASGETRALGSHLPQAGQGYRENAMYRLAKAVGSDAVPPTAYIDGPSGPGSSQVWRDDAGPALEVSAYPREQQQLIAFLDYVAASLDRSANDTLTGPAGEAIVIDNGQSFPDYADPLGGIRSGFVAAWFDEPFDADVLAAIRAIDPAWLTRMLVATGIGEEAAGGARDRLEEIQRLGRIAGQTWPARIWDHEWKLVREFK</sequence>
<name>A0A229RGQ0_AMYAL</name>
<feature type="compositionally biased region" description="Basic and acidic residues" evidence="1">
    <location>
        <begin position="1317"/>
        <end position="1327"/>
    </location>
</feature>
<feature type="domain" description="Outer membrane channel protein CpnT-like N-terminal" evidence="3">
    <location>
        <begin position="7"/>
        <end position="151"/>
    </location>
</feature>
<feature type="compositionally biased region" description="Basic and acidic residues" evidence="1">
    <location>
        <begin position="1404"/>
        <end position="1417"/>
    </location>
</feature>
<reference evidence="4 5" key="1">
    <citation type="submission" date="2017-07" db="EMBL/GenBank/DDBJ databases">
        <title>Amycolatopsis alba DSM 44262 Genome sequencing and assembly.</title>
        <authorList>
            <person name="Kaur N."/>
            <person name="Mayilraj S."/>
        </authorList>
    </citation>
    <scope>NUCLEOTIDE SEQUENCE [LARGE SCALE GENOMIC DNA]</scope>
    <source>
        <strain evidence="4 5">DSM 44262</strain>
    </source>
</reference>
<feature type="region of interest" description="Disordered" evidence="1">
    <location>
        <begin position="680"/>
        <end position="701"/>
    </location>
</feature>
<feature type="region of interest" description="Disordered" evidence="1">
    <location>
        <begin position="333"/>
        <end position="575"/>
    </location>
</feature>
<feature type="compositionally biased region" description="Basic and acidic residues" evidence="1">
    <location>
        <begin position="440"/>
        <end position="453"/>
    </location>
</feature>
<dbReference type="PANTHER" id="PTHR24216:SF65">
    <property type="entry name" value="PAXILLIN-LIKE PROTEIN 1"/>
    <property type="match status" value="1"/>
</dbReference>
<feature type="compositionally biased region" description="Basic and acidic residues" evidence="1">
    <location>
        <begin position="357"/>
        <end position="368"/>
    </location>
</feature>
<feature type="compositionally biased region" description="Low complexity" evidence="1">
    <location>
        <begin position="905"/>
        <end position="921"/>
    </location>
</feature>
<evidence type="ECO:0000256" key="1">
    <source>
        <dbReference type="SAM" id="MobiDB-lite"/>
    </source>
</evidence>